<keyword evidence="5" id="KW-0998">Cell outer membrane</keyword>
<reference evidence="8 9" key="1">
    <citation type="submission" date="2018-06" db="EMBL/GenBank/DDBJ databases">
        <title>Genomic Encyclopedia of Archaeal and Bacterial Type Strains, Phase II (KMG-II): from individual species to whole genera.</title>
        <authorList>
            <person name="Goeker M."/>
        </authorList>
    </citation>
    <scope>NUCLEOTIDE SEQUENCE [LARGE SCALE GENOMIC DNA]</scope>
    <source>
        <strain evidence="8 9">DSM 19830</strain>
    </source>
</reference>
<protein>
    <submittedName>
        <fullName evidence="8">Putative outer membrane starch-binding protein</fullName>
    </submittedName>
</protein>
<gene>
    <name evidence="8" type="ORF">LV85_02545</name>
</gene>
<keyword evidence="3" id="KW-0732">Signal</keyword>
<evidence type="ECO:0000313" key="9">
    <source>
        <dbReference type="Proteomes" id="UP000248882"/>
    </source>
</evidence>
<evidence type="ECO:0000256" key="2">
    <source>
        <dbReference type="ARBA" id="ARBA00006275"/>
    </source>
</evidence>
<dbReference type="Proteomes" id="UP000248882">
    <property type="component" value="Unassembled WGS sequence"/>
</dbReference>
<comment type="caution">
    <text evidence="8">The sequence shown here is derived from an EMBL/GenBank/DDBJ whole genome shotgun (WGS) entry which is preliminary data.</text>
</comment>
<dbReference type="RefSeq" id="WP_111319933.1">
    <property type="nucleotide sequence ID" value="NZ_QKZT01000010.1"/>
</dbReference>
<comment type="subcellular location">
    <subcellularLocation>
        <location evidence="1">Cell outer membrane</location>
    </subcellularLocation>
</comment>
<dbReference type="Pfam" id="PF07980">
    <property type="entry name" value="SusD_RagB"/>
    <property type="match status" value="1"/>
</dbReference>
<comment type="similarity">
    <text evidence="2">Belongs to the SusD family.</text>
</comment>
<dbReference type="AlphaFoldDB" id="A0A2W7SJV0"/>
<proteinExistence type="inferred from homology"/>
<dbReference type="EMBL" id="QKZT01000010">
    <property type="protein sequence ID" value="PZX51002.1"/>
    <property type="molecule type" value="Genomic_DNA"/>
</dbReference>
<evidence type="ECO:0000256" key="5">
    <source>
        <dbReference type="ARBA" id="ARBA00023237"/>
    </source>
</evidence>
<organism evidence="8 9">
    <name type="scientific">Algoriphagus chordae</name>
    <dbReference type="NCBI Taxonomy" id="237019"/>
    <lineage>
        <taxon>Bacteria</taxon>
        <taxon>Pseudomonadati</taxon>
        <taxon>Bacteroidota</taxon>
        <taxon>Cytophagia</taxon>
        <taxon>Cytophagales</taxon>
        <taxon>Cyclobacteriaceae</taxon>
        <taxon>Algoriphagus</taxon>
    </lineage>
</organism>
<evidence type="ECO:0000256" key="3">
    <source>
        <dbReference type="ARBA" id="ARBA00022729"/>
    </source>
</evidence>
<keyword evidence="4" id="KW-0472">Membrane</keyword>
<evidence type="ECO:0000313" key="8">
    <source>
        <dbReference type="EMBL" id="PZX51002.1"/>
    </source>
</evidence>
<keyword evidence="9" id="KW-1185">Reference proteome</keyword>
<dbReference type="SUPFAM" id="SSF48452">
    <property type="entry name" value="TPR-like"/>
    <property type="match status" value="1"/>
</dbReference>
<feature type="domain" description="SusD-like N-terminal" evidence="7">
    <location>
        <begin position="25"/>
        <end position="224"/>
    </location>
</feature>
<feature type="domain" description="RagB/SusD" evidence="6">
    <location>
        <begin position="286"/>
        <end position="613"/>
    </location>
</feature>
<dbReference type="Gene3D" id="1.25.40.390">
    <property type="match status" value="1"/>
</dbReference>
<dbReference type="InterPro" id="IPR011990">
    <property type="entry name" value="TPR-like_helical_dom_sf"/>
</dbReference>
<sequence length="613" mass="68737">MKLFNKKHTIVLILIALLGTSCDDFLKEDPLSYQTTDNYYSTAQGFEDLVRSNYTKLREIHKERDLVLMGTDIFTSNAWDEVGSGNQGSPLNAYDIRFNPNLGSATALWDLLYKQIARTNTAISRQADVEGIDPEVLAIRVAEAKFLRSLAYFYAVQQWGDIPMPLEETTTASREVIKVPSAQVYDQIIKDLEEAEAVLPTHGNTEYGRATKGAAQFLLARVHLTRGWNFNNSLGGTADDFNKAVMYADMIIAAYPLESEYRKLFPLRAENPLLETFADQNDKNGEIVFSVQYSNNILTNGSDDDEPSEYQVGNDYHSIFGGDAESIPGSLGRTSHYNRQGGRNTHITTPAMFRLFDPQLDTRYQHNFIEAMYAMTDVTDFVPNLSNPGNKINIAKGDTVLYFPPWNKPVNNAEKGMDVGGSKPYAVLNLDEIGVNDLTPYHIKDMTPLMWKFWEPGLPYDEAQGTFNLALFRSAEAYLIASEAILKGASNGILGGAEVYYNTIVDRALGINAGSDPMRAAEPANLTSLDEVSYRAKGNLDIDMILDERARELMGEYSRWFDLKRTEKLIERTTKMNPWTAAFGELGPQHYLRPIPQKEIDRSIPSISQNDGY</sequence>
<name>A0A2W7SJV0_9BACT</name>
<evidence type="ECO:0000259" key="7">
    <source>
        <dbReference type="Pfam" id="PF14322"/>
    </source>
</evidence>
<dbReference type="OrthoDB" id="906516at2"/>
<dbReference type="InterPro" id="IPR012944">
    <property type="entry name" value="SusD_RagB_dom"/>
</dbReference>
<dbReference type="PROSITE" id="PS51257">
    <property type="entry name" value="PROKAR_LIPOPROTEIN"/>
    <property type="match status" value="1"/>
</dbReference>
<evidence type="ECO:0000256" key="4">
    <source>
        <dbReference type="ARBA" id="ARBA00023136"/>
    </source>
</evidence>
<evidence type="ECO:0000256" key="1">
    <source>
        <dbReference type="ARBA" id="ARBA00004442"/>
    </source>
</evidence>
<accession>A0A2W7SJV0</accession>
<dbReference type="GO" id="GO:0009279">
    <property type="term" value="C:cell outer membrane"/>
    <property type="evidence" value="ECO:0007669"/>
    <property type="project" value="UniProtKB-SubCell"/>
</dbReference>
<dbReference type="Pfam" id="PF14322">
    <property type="entry name" value="SusD-like_3"/>
    <property type="match status" value="1"/>
</dbReference>
<evidence type="ECO:0000259" key="6">
    <source>
        <dbReference type="Pfam" id="PF07980"/>
    </source>
</evidence>
<dbReference type="InterPro" id="IPR033985">
    <property type="entry name" value="SusD-like_N"/>
</dbReference>